<accession>A0A154WFJ5</accession>
<evidence type="ECO:0000313" key="3">
    <source>
        <dbReference type="Proteomes" id="UP000076400"/>
    </source>
</evidence>
<feature type="domain" description="Aminoglycoside phosphotransferase" evidence="1">
    <location>
        <begin position="26"/>
        <end position="255"/>
    </location>
</feature>
<protein>
    <submittedName>
        <fullName evidence="2">Aminoglycoside phosphotransferase</fullName>
    </submittedName>
</protein>
<dbReference type="InterPro" id="IPR011009">
    <property type="entry name" value="Kinase-like_dom_sf"/>
</dbReference>
<gene>
    <name evidence="2" type="ORF">AUP43_04845</name>
</gene>
<comment type="caution">
    <text evidence="2">The sequence shown here is derived from an EMBL/GenBank/DDBJ whole genome shotgun (WGS) entry which is preliminary data.</text>
</comment>
<evidence type="ECO:0000313" key="2">
    <source>
        <dbReference type="EMBL" id="KZD12303.1"/>
    </source>
</evidence>
<name>A0A154WFJ5_9PROT</name>
<dbReference type="Pfam" id="PF01636">
    <property type="entry name" value="APH"/>
    <property type="match status" value="1"/>
</dbReference>
<reference evidence="2 3" key="1">
    <citation type="submission" date="2015-12" db="EMBL/GenBank/DDBJ databases">
        <title>Genome sequence of Oceanibaculum pacificum MCCC 1A02656.</title>
        <authorList>
            <person name="Lu L."/>
            <person name="Lai Q."/>
            <person name="Shao Z."/>
            <person name="Qian P."/>
        </authorList>
    </citation>
    <scope>NUCLEOTIDE SEQUENCE [LARGE SCALE GENOMIC DNA]</scope>
    <source>
        <strain evidence="2 3">MCCC 1A02656</strain>
    </source>
</reference>
<dbReference type="AlphaFoldDB" id="A0A154WFJ5"/>
<keyword evidence="2" id="KW-0808">Transferase</keyword>
<evidence type="ECO:0000259" key="1">
    <source>
        <dbReference type="Pfam" id="PF01636"/>
    </source>
</evidence>
<proteinExistence type="predicted"/>
<dbReference type="GO" id="GO:0016740">
    <property type="term" value="F:transferase activity"/>
    <property type="evidence" value="ECO:0007669"/>
    <property type="project" value="UniProtKB-KW"/>
</dbReference>
<dbReference type="EMBL" id="LPXN01000035">
    <property type="protein sequence ID" value="KZD12303.1"/>
    <property type="molecule type" value="Genomic_DNA"/>
</dbReference>
<organism evidence="2 3">
    <name type="scientific">Oceanibaculum pacificum</name>
    <dbReference type="NCBI Taxonomy" id="580166"/>
    <lineage>
        <taxon>Bacteria</taxon>
        <taxon>Pseudomonadati</taxon>
        <taxon>Pseudomonadota</taxon>
        <taxon>Alphaproteobacteria</taxon>
        <taxon>Rhodospirillales</taxon>
        <taxon>Oceanibaculaceae</taxon>
        <taxon>Oceanibaculum</taxon>
    </lineage>
</organism>
<sequence length="335" mass="36842">MSATTRDDLIDTFLARAGWGDGAREKLPGDASFRRYERIRRQGESAMLMDAPPPQEDVRPFIAMAEHLVALGYSAPRLLARDAEAGFLLLEDLGDATFTRALASGADETPLYTAAVDLLIDLHRQPRAAAIDLPPYDDALFLREAHLLTDWYLPALVPEADIEAARSGLTEVLTPLLAQARVAAPTLVLRDYHVDNLMVLPGRAGVAGLGLLDFQDAVIGPAAYDLVSLLEDARRDVPPDLAAALLARYAAAFPDLDPTALALSYRIMGAQRSMKIIGIFTRLSRRDGKHRYLGHIDRLWRLIDRDTDDPALAPLRAWLAKTFPPDLRRIPETPA</sequence>
<dbReference type="OrthoDB" id="9809275at2"/>
<dbReference type="RefSeq" id="WP_067552610.1">
    <property type="nucleotide sequence ID" value="NZ_LPXN01000035.1"/>
</dbReference>
<dbReference type="Proteomes" id="UP000076400">
    <property type="component" value="Unassembled WGS sequence"/>
</dbReference>
<dbReference type="Gene3D" id="3.90.1200.10">
    <property type="match status" value="1"/>
</dbReference>
<dbReference type="InterPro" id="IPR002575">
    <property type="entry name" value="Aminoglycoside_PTrfase"/>
</dbReference>
<dbReference type="Gene3D" id="3.30.200.20">
    <property type="entry name" value="Phosphorylase Kinase, domain 1"/>
    <property type="match status" value="1"/>
</dbReference>
<keyword evidence="3" id="KW-1185">Reference proteome</keyword>
<dbReference type="SUPFAM" id="SSF56112">
    <property type="entry name" value="Protein kinase-like (PK-like)"/>
    <property type="match status" value="1"/>
</dbReference>
<dbReference type="STRING" id="580166.AUP43_04845"/>